<accession>A0A7I8JL05</accession>
<dbReference type="Proteomes" id="UP001189122">
    <property type="component" value="Unassembled WGS sequence"/>
</dbReference>
<dbReference type="EMBL" id="CACRZD030000013">
    <property type="protein sequence ID" value="CAA6670162.1"/>
    <property type="molecule type" value="Genomic_DNA"/>
</dbReference>
<feature type="transmembrane region" description="Helical" evidence="1">
    <location>
        <begin position="7"/>
        <end position="26"/>
    </location>
</feature>
<proteinExistence type="predicted"/>
<reference evidence="2 3" key="1">
    <citation type="submission" date="2019-12" db="EMBL/GenBank/DDBJ databases">
        <authorList>
            <person name="Scholz U."/>
            <person name="Mascher M."/>
            <person name="Fiebig A."/>
        </authorList>
    </citation>
    <scope>NUCLEOTIDE SEQUENCE</scope>
</reference>
<organism evidence="2">
    <name type="scientific">Spirodela intermedia</name>
    <name type="common">Intermediate duckweed</name>
    <dbReference type="NCBI Taxonomy" id="51605"/>
    <lineage>
        <taxon>Eukaryota</taxon>
        <taxon>Viridiplantae</taxon>
        <taxon>Streptophyta</taxon>
        <taxon>Embryophyta</taxon>
        <taxon>Tracheophyta</taxon>
        <taxon>Spermatophyta</taxon>
        <taxon>Magnoliopsida</taxon>
        <taxon>Liliopsida</taxon>
        <taxon>Araceae</taxon>
        <taxon>Lemnoideae</taxon>
        <taxon>Spirodela</taxon>
    </lineage>
</organism>
<feature type="transmembrane region" description="Helical" evidence="1">
    <location>
        <begin position="38"/>
        <end position="55"/>
    </location>
</feature>
<gene>
    <name evidence="2" type="ORF">SI7747_13016565</name>
</gene>
<name>A0A7I8JL05_SPIIN</name>
<protein>
    <submittedName>
        <fullName evidence="2">Uncharacterized protein</fullName>
    </submittedName>
</protein>
<evidence type="ECO:0000313" key="3">
    <source>
        <dbReference type="Proteomes" id="UP001189122"/>
    </source>
</evidence>
<dbReference type="EMBL" id="LR743600">
    <property type="protein sequence ID" value="CAA2630919.1"/>
    <property type="molecule type" value="Genomic_DNA"/>
</dbReference>
<dbReference type="AlphaFoldDB" id="A0A7I8JL05"/>
<keyword evidence="1" id="KW-0812">Transmembrane</keyword>
<keyword evidence="1" id="KW-1133">Transmembrane helix</keyword>
<evidence type="ECO:0000313" key="2">
    <source>
        <dbReference type="EMBL" id="CAA2630919.1"/>
    </source>
</evidence>
<keyword evidence="3" id="KW-1185">Reference proteome</keyword>
<evidence type="ECO:0000256" key="1">
    <source>
        <dbReference type="SAM" id="Phobius"/>
    </source>
</evidence>
<sequence length="64" mass="7574">MRSLGFTLYLTILDIGSFINSFLIFIFSNNLSHAHLDYLYWLLAVLSFVKLLLYLDYARSFIYI</sequence>
<dbReference type="Gene3D" id="1.20.1250.20">
    <property type="entry name" value="MFS general substrate transporter like domains"/>
    <property type="match status" value="1"/>
</dbReference>
<dbReference type="InterPro" id="IPR036259">
    <property type="entry name" value="MFS_trans_sf"/>
</dbReference>
<keyword evidence="1" id="KW-0472">Membrane</keyword>